<comment type="similarity">
    <text evidence="1">Belongs to the multicopper oxidase family.</text>
</comment>
<evidence type="ECO:0000313" key="5">
    <source>
        <dbReference type="EMBL" id="PWA06277.1"/>
    </source>
</evidence>
<dbReference type="SMR" id="A0A2U1JM84"/>
<evidence type="ECO:0000259" key="4">
    <source>
        <dbReference type="Pfam" id="PF07732"/>
    </source>
</evidence>
<dbReference type="PANTHER" id="PTHR48267">
    <property type="entry name" value="CUPREDOXIN SUPERFAMILY PROTEIN"/>
    <property type="match status" value="1"/>
</dbReference>
<dbReference type="Pfam" id="PF00394">
    <property type="entry name" value="Cu-oxidase"/>
    <property type="match status" value="1"/>
</dbReference>
<dbReference type="CDD" id="cd13844">
    <property type="entry name" value="CuRO_1_BOD_CotA_like"/>
    <property type="match status" value="1"/>
</dbReference>
<feature type="domain" description="Plastocyanin-like" evidence="3">
    <location>
        <begin position="390"/>
        <end position="511"/>
    </location>
</feature>
<sequence>MRLERPLEKFVDALPILETLKPIRKTKKKTYYEVTMKEFRQKLHRDLRPTRLWGYESMFPGPTFEVRRDELVEVMWKNDLPASHFLPLDQTLHNVEGNPETRTVVHLHGGETPPHSDGHPDAWFTKDFKETGPEFTRKVYQYPNHQRASLLWYHDHAVGITRLNVYAGLAGLYLIRDEKEERLNLPKGDYEIPLVIQDRSFNEDGSLFYPDQPDPPIPNAPYPSVVPFFCGDTILVNGKVWPYLEVEPRKYRFRILNASNTRNFTLSLDSGQPFYQIGSDGGLFSKPVKVESIDMHPAERVDIIVDFSRYKGEEIILKNGSGCGGPVDPETDGNVMQFRVKRTLDTPDTSIIPKQLDDLPLPPKDAIQTVRNLKLIGSQDEFGRPLLLLDNQMWDDPVTEKPRVGDTEIWVFVNTTAFAHPMHVHLVQFQVLSHQAFDLDHYNETGNIVFTGPVMAPAPNNRGLKDTITVPPGSVTKIIAKFSPYTGTYVWHCHILEHEDYDMMRPFEVVQKKQIRKRKNEQNE</sequence>
<proteinExistence type="inferred from homology"/>
<keyword evidence="6" id="KW-1185">Reference proteome</keyword>
<dbReference type="CDD" id="cd13891">
    <property type="entry name" value="CuRO_3_CotA_like"/>
    <property type="match status" value="1"/>
</dbReference>
<dbReference type="Gene3D" id="2.60.40.420">
    <property type="entry name" value="Cupredoxins - blue copper proteins"/>
    <property type="match status" value="3"/>
</dbReference>
<feature type="domain" description="Plastocyanin-like" evidence="4">
    <location>
        <begin position="97"/>
        <end position="179"/>
    </location>
</feature>
<gene>
    <name evidence="5" type="ORF">DCC39_17570</name>
</gene>
<feature type="domain" description="Plastocyanin-like" evidence="2">
    <location>
        <begin position="232"/>
        <end position="308"/>
    </location>
</feature>
<dbReference type="InterPro" id="IPR008972">
    <property type="entry name" value="Cupredoxin"/>
</dbReference>
<accession>A0A2U1JM84</accession>
<evidence type="ECO:0000313" key="6">
    <source>
        <dbReference type="Proteomes" id="UP000245998"/>
    </source>
</evidence>
<evidence type="ECO:0000259" key="2">
    <source>
        <dbReference type="Pfam" id="PF00394"/>
    </source>
</evidence>
<dbReference type="EMBL" id="QCZG01000061">
    <property type="protein sequence ID" value="PWA06277.1"/>
    <property type="molecule type" value="Genomic_DNA"/>
</dbReference>
<dbReference type="GO" id="GO:0016491">
    <property type="term" value="F:oxidoreductase activity"/>
    <property type="evidence" value="ECO:0007669"/>
    <property type="project" value="InterPro"/>
</dbReference>
<reference evidence="5 6" key="1">
    <citation type="submission" date="2018-04" db="EMBL/GenBank/DDBJ databases">
        <title>Camelliibacillus theae gen. nov., sp. nov., isolated from Pu'er tea.</title>
        <authorList>
            <person name="Niu L."/>
        </authorList>
    </citation>
    <scope>NUCLEOTIDE SEQUENCE [LARGE SCALE GENOMIC DNA]</scope>
    <source>
        <strain evidence="5 6">T8</strain>
    </source>
</reference>
<dbReference type="CDD" id="cd13868">
    <property type="entry name" value="CuRO_2_CotA_like"/>
    <property type="match status" value="1"/>
</dbReference>
<dbReference type="Proteomes" id="UP000245998">
    <property type="component" value="Unassembled WGS sequence"/>
</dbReference>
<dbReference type="InterPro" id="IPR011707">
    <property type="entry name" value="Cu-oxidase-like_N"/>
</dbReference>
<evidence type="ECO:0000256" key="1">
    <source>
        <dbReference type="ARBA" id="ARBA00010609"/>
    </source>
</evidence>
<evidence type="ECO:0000259" key="3">
    <source>
        <dbReference type="Pfam" id="PF07731"/>
    </source>
</evidence>
<dbReference type="RefSeq" id="WP_116556195.1">
    <property type="nucleotide sequence ID" value="NZ_QCZG01000061.1"/>
</dbReference>
<protein>
    <submittedName>
        <fullName evidence="5">Copper oxidase</fullName>
    </submittedName>
</protein>
<dbReference type="FunFam" id="2.60.40.420:FF:000087">
    <property type="entry name" value="Spore coat protein A"/>
    <property type="match status" value="1"/>
</dbReference>
<dbReference type="InterPro" id="IPR011706">
    <property type="entry name" value="Cu-oxidase_C"/>
</dbReference>
<dbReference type="OrthoDB" id="9757546at2"/>
<dbReference type="Pfam" id="PF07732">
    <property type="entry name" value="Cu-oxidase_3"/>
    <property type="match status" value="1"/>
</dbReference>
<name>A0A2U1JM84_9BACI</name>
<organism evidence="5 6">
    <name type="scientific">Pueribacillus theae</name>
    <dbReference type="NCBI Taxonomy" id="2171751"/>
    <lineage>
        <taxon>Bacteria</taxon>
        <taxon>Bacillati</taxon>
        <taxon>Bacillota</taxon>
        <taxon>Bacilli</taxon>
        <taxon>Bacillales</taxon>
        <taxon>Bacillaceae</taxon>
        <taxon>Pueribacillus</taxon>
    </lineage>
</organism>
<dbReference type="Pfam" id="PF07731">
    <property type="entry name" value="Cu-oxidase_2"/>
    <property type="match status" value="1"/>
</dbReference>
<comment type="caution">
    <text evidence="5">The sequence shown here is derived from an EMBL/GenBank/DDBJ whole genome shotgun (WGS) entry which is preliminary data.</text>
</comment>
<dbReference type="SUPFAM" id="SSF49503">
    <property type="entry name" value="Cupredoxins"/>
    <property type="match status" value="3"/>
</dbReference>
<dbReference type="InterPro" id="IPR001117">
    <property type="entry name" value="Cu-oxidase_2nd"/>
</dbReference>
<dbReference type="InterPro" id="IPR045087">
    <property type="entry name" value="Cu-oxidase_fam"/>
</dbReference>
<dbReference type="PANTHER" id="PTHR48267:SF1">
    <property type="entry name" value="BILIRUBIN OXIDASE"/>
    <property type="match status" value="1"/>
</dbReference>
<dbReference type="AlphaFoldDB" id="A0A2U1JM84"/>
<dbReference type="GO" id="GO:0005507">
    <property type="term" value="F:copper ion binding"/>
    <property type="evidence" value="ECO:0007669"/>
    <property type="project" value="InterPro"/>
</dbReference>